<keyword evidence="4" id="KW-1185">Reference proteome</keyword>
<reference evidence="3 4" key="1">
    <citation type="submission" date="2016-10" db="EMBL/GenBank/DDBJ databases">
        <authorList>
            <person name="de Groot N.N."/>
        </authorList>
    </citation>
    <scope>NUCLEOTIDE SEQUENCE [LARGE SCALE GENOMIC DNA]</scope>
    <source>
        <strain evidence="3 4">CGMCC 1.6133</strain>
    </source>
</reference>
<dbReference type="Proteomes" id="UP000198525">
    <property type="component" value="Unassembled WGS sequence"/>
</dbReference>
<proteinExistence type="inferred from homology"/>
<evidence type="ECO:0000313" key="3">
    <source>
        <dbReference type="EMBL" id="SDJ49088.1"/>
    </source>
</evidence>
<dbReference type="Gene3D" id="3.10.129.10">
    <property type="entry name" value="Hotdog Thioesterase"/>
    <property type="match status" value="1"/>
</dbReference>
<dbReference type="SUPFAM" id="SSF54637">
    <property type="entry name" value="Thioesterase/thiol ester dehydrase-isomerase"/>
    <property type="match status" value="1"/>
</dbReference>
<name>A0A1G8U5Q0_9GAMM</name>
<dbReference type="InterPro" id="IPR029069">
    <property type="entry name" value="HotDog_dom_sf"/>
</dbReference>
<dbReference type="OrthoDB" id="333038at2"/>
<accession>A0A1G8U5Q0</accession>
<dbReference type="Pfam" id="PF13279">
    <property type="entry name" value="4HBT_2"/>
    <property type="match status" value="1"/>
</dbReference>
<dbReference type="PANTHER" id="PTHR31793">
    <property type="entry name" value="4-HYDROXYBENZOYL-COA THIOESTERASE FAMILY MEMBER"/>
    <property type="match status" value="1"/>
</dbReference>
<sequence length="146" mass="15814">MERIRLDFPDEAIIHRHTLAVRITDMNYGRHLGHDALVSLLHEARVAALASLGLVEWDLGGCASVVADLAVQYQAEARWPDALMAETAVRPPEGKALTVYQRLRHADDDRLVATARLNLVLLDPANGRPAAVPASVRDALVQAGAA</sequence>
<dbReference type="RefSeq" id="WP_089684856.1">
    <property type="nucleotide sequence ID" value="NZ_FNES01000005.1"/>
</dbReference>
<dbReference type="CDD" id="cd00586">
    <property type="entry name" value="4HBT"/>
    <property type="match status" value="1"/>
</dbReference>
<dbReference type="AlphaFoldDB" id="A0A1G8U5Q0"/>
<dbReference type="STRING" id="376427.SAMN04487954_10576"/>
<evidence type="ECO:0000313" key="4">
    <source>
        <dbReference type="Proteomes" id="UP000198525"/>
    </source>
</evidence>
<keyword evidence="2" id="KW-0378">Hydrolase</keyword>
<comment type="similarity">
    <text evidence="1">Belongs to the 4-hydroxybenzoyl-CoA thioesterase family.</text>
</comment>
<gene>
    <name evidence="3" type="ORF">SAMN04487954_10576</name>
</gene>
<dbReference type="PANTHER" id="PTHR31793:SF27">
    <property type="entry name" value="NOVEL THIOESTERASE SUPERFAMILY DOMAIN AND SAPOSIN A-TYPE DOMAIN CONTAINING PROTEIN (0610012H03RIK)"/>
    <property type="match status" value="1"/>
</dbReference>
<dbReference type="GO" id="GO:0047617">
    <property type="term" value="F:fatty acyl-CoA hydrolase activity"/>
    <property type="evidence" value="ECO:0007669"/>
    <property type="project" value="TreeGrafter"/>
</dbReference>
<protein>
    <submittedName>
        <fullName evidence="3">Acyl-CoA thioesterase FadM</fullName>
    </submittedName>
</protein>
<evidence type="ECO:0000256" key="1">
    <source>
        <dbReference type="ARBA" id="ARBA00005953"/>
    </source>
</evidence>
<dbReference type="InterPro" id="IPR050563">
    <property type="entry name" value="4-hydroxybenzoyl-CoA_TE"/>
</dbReference>
<evidence type="ECO:0000256" key="2">
    <source>
        <dbReference type="ARBA" id="ARBA00022801"/>
    </source>
</evidence>
<dbReference type="EMBL" id="FNES01000005">
    <property type="protein sequence ID" value="SDJ49088.1"/>
    <property type="molecule type" value="Genomic_DNA"/>
</dbReference>
<organism evidence="3 4">
    <name type="scientific">Billgrantia gudaonensis</name>
    <dbReference type="NCBI Taxonomy" id="376427"/>
    <lineage>
        <taxon>Bacteria</taxon>
        <taxon>Pseudomonadati</taxon>
        <taxon>Pseudomonadota</taxon>
        <taxon>Gammaproteobacteria</taxon>
        <taxon>Oceanospirillales</taxon>
        <taxon>Halomonadaceae</taxon>
        <taxon>Billgrantia</taxon>
    </lineage>
</organism>